<organism evidence="1 2">
    <name type="scientific">Candidatus Roizmanbacteria bacterium GW2011_GWA2_37_7</name>
    <dbReference type="NCBI Taxonomy" id="1618481"/>
    <lineage>
        <taxon>Bacteria</taxon>
        <taxon>Candidatus Roizmaniibacteriota</taxon>
    </lineage>
</organism>
<dbReference type="AlphaFoldDB" id="A0A0G0H4L2"/>
<reference evidence="1 2" key="1">
    <citation type="journal article" date="2015" name="Nature">
        <title>rRNA introns, odd ribosomes, and small enigmatic genomes across a large radiation of phyla.</title>
        <authorList>
            <person name="Brown C.T."/>
            <person name="Hug L.A."/>
            <person name="Thomas B.C."/>
            <person name="Sharon I."/>
            <person name="Castelle C.J."/>
            <person name="Singh A."/>
            <person name="Wilkins M.J."/>
            <person name="Williams K.H."/>
            <person name="Banfield J.F."/>
        </authorList>
    </citation>
    <scope>NUCLEOTIDE SEQUENCE [LARGE SCALE GENOMIC DNA]</scope>
</reference>
<evidence type="ECO:0000313" key="1">
    <source>
        <dbReference type="EMBL" id="KKQ38168.1"/>
    </source>
</evidence>
<sequence>MNSLTSLTRKELLLLFAYAPAGLGHLRVTDALYRGLPAEASPLLLGSQDQTITVIHRIMSVHPITRSIFKWLEQGNVEEITTPLYRWYLRHHTDLIYQQISTIIDQRINMPDELLLIATHFGLAHQVAEIKRALIADRKMKISVVVQVTDDTPIHIWYIPNADIIFVPSQRTKDHLEAYGRKSGLPPVRFEVNPYPLSPNLRTNLPESRMIHRKSQLDPHADTTIHCAIPISGAAVGTQFTTHLTDCLHLKSQRFQFHVITKNAPFTYRFILDMNNRSYVDIQSSPHDKEVIELYENLYKNVTISLEITKPSEQAFKALLTPKKRGGAIMLFSNPVGRQEYDNLFFLRRHNLMPYKTTQSELWNHARYDHKLDRKTRETMQDAAETWRAIRLPKGSRDSAQFIWWCHREKIFQSMLSCKVIDDRAEPHQSELREDGVEMFWQKTAKILSIGT</sequence>
<accession>A0A0G0H4L2</accession>
<dbReference type="STRING" id="1618481.US54_C0016G0009"/>
<proteinExistence type="predicted"/>
<protein>
    <recommendedName>
        <fullName evidence="3">Monogalactosyldiacylglycerol synthase</fullName>
    </recommendedName>
</protein>
<dbReference type="Proteomes" id="UP000034471">
    <property type="component" value="Unassembled WGS sequence"/>
</dbReference>
<gene>
    <name evidence="1" type="ORF">US54_C0016G0009</name>
</gene>
<evidence type="ECO:0008006" key="3">
    <source>
        <dbReference type="Google" id="ProtNLM"/>
    </source>
</evidence>
<comment type="caution">
    <text evidence="1">The sequence shown here is derived from an EMBL/GenBank/DDBJ whole genome shotgun (WGS) entry which is preliminary data.</text>
</comment>
<name>A0A0G0H4L2_9BACT</name>
<dbReference type="EMBL" id="LBTJ01000016">
    <property type="protein sequence ID" value="KKQ38168.1"/>
    <property type="molecule type" value="Genomic_DNA"/>
</dbReference>
<evidence type="ECO:0000313" key="2">
    <source>
        <dbReference type="Proteomes" id="UP000034471"/>
    </source>
</evidence>